<reference evidence="1" key="1">
    <citation type="submission" date="2018-11" db="EMBL/GenBank/DDBJ databases">
        <authorList>
            <consortium name="Pathogen Informatics"/>
        </authorList>
    </citation>
    <scope>NUCLEOTIDE SEQUENCE</scope>
</reference>
<evidence type="ECO:0000313" key="2">
    <source>
        <dbReference type="Proteomes" id="UP000784294"/>
    </source>
</evidence>
<dbReference type="GO" id="GO:0005929">
    <property type="term" value="C:cilium"/>
    <property type="evidence" value="ECO:0007669"/>
    <property type="project" value="GOC"/>
</dbReference>
<comment type="caution">
    <text evidence="1">The sequence shown here is derived from an EMBL/GenBank/DDBJ whole genome shotgun (WGS) entry which is preliminary data.</text>
</comment>
<gene>
    <name evidence="1" type="ORF">PXEA_LOCUS21611</name>
</gene>
<dbReference type="GO" id="GO:0035735">
    <property type="term" value="P:intraciliary transport involved in cilium assembly"/>
    <property type="evidence" value="ECO:0007669"/>
    <property type="project" value="InterPro"/>
</dbReference>
<protein>
    <submittedName>
        <fullName evidence="1">Uncharacterized protein</fullName>
    </submittedName>
</protein>
<organism evidence="1 2">
    <name type="scientific">Protopolystoma xenopodis</name>
    <dbReference type="NCBI Taxonomy" id="117903"/>
    <lineage>
        <taxon>Eukaryota</taxon>
        <taxon>Metazoa</taxon>
        <taxon>Spiralia</taxon>
        <taxon>Lophotrochozoa</taxon>
        <taxon>Platyhelminthes</taxon>
        <taxon>Monogenea</taxon>
        <taxon>Polyopisthocotylea</taxon>
        <taxon>Polystomatidea</taxon>
        <taxon>Polystomatidae</taxon>
        <taxon>Protopolystoma</taxon>
    </lineage>
</organism>
<accession>A0A448X4W8</accession>
<keyword evidence="2" id="KW-1185">Reference proteome</keyword>
<dbReference type="InterPro" id="IPR030465">
    <property type="entry name" value="CEP131"/>
</dbReference>
<dbReference type="EMBL" id="CAAALY010092906">
    <property type="protein sequence ID" value="VEL28171.1"/>
    <property type="molecule type" value="Genomic_DNA"/>
</dbReference>
<dbReference type="Proteomes" id="UP000784294">
    <property type="component" value="Unassembled WGS sequence"/>
</dbReference>
<dbReference type="OrthoDB" id="197735at2759"/>
<name>A0A448X4W8_9PLAT</name>
<dbReference type="PANTHER" id="PTHR31540">
    <property type="entry name" value="CENTROSOMAL PROTEIN OF 131 KDA"/>
    <property type="match status" value="1"/>
</dbReference>
<evidence type="ECO:0000313" key="1">
    <source>
        <dbReference type="EMBL" id="VEL28171.1"/>
    </source>
</evidence>
<dbReference type="PANTHER" id="PTHR31540:SF1">
    <property type="entry name" value="CENTROSOMAL PROTEIN OF 131 KDA"/>
    <property type="match status" value="1"/>
</dbReference>
<dbReference type="AlphaFoldDB" id="A0A448X4W8"/>
<proteinExistence type="predicted"/>
<sequence length="83" mass="9745">MEREISQLLSNHKAELGQMRRECAEQIRSADERAFSAYTQQMEELRAQLLHDKEEACTREREMASERFALLLPLLSVVNLFFT</sequence>